<accession>A0A1I6AGZ2</accession>
<gene>
    <name evidence="2" type="ORF">SAMN02745910_02727</name>
</gene>
<reference evidence="2 3" key="1">
    <citation type="submission" date="2016-10" db="EMBL/GenBank/DDBJ databases">
        <authorList>
            <person name="Varghese N."/>
            <person name="Submissions S."/>
        </authorList>
    </citation>
    <scope>NUCLEOTIDE SEQUENCE [LARGE SCALE GENOMIC DNA]</scope>
    <source>
        <strain evidence="2 3">DSM 13796</strain>
    </source>
</reference>
<dbReference type="EMBL" id="FOXX01000006">
    <property type="protein sequence ID" value="SFQ67873.1"/>
    <property type="molecule type" value="Genomic_DNA"/>
</dbReference>
<sequence>MIYPVIDGAESFFIKGNSVGLLLSHGFLGTPQSVKDLGEQFAELGYTVYAPRLKGHGTHYKDVEKATHEEWLSDLEKGYKRLKRHCSVIYVVGQSMGGTLAILLANKQQGIDGLILINAALFVPSYESLRNQITPRYIEESKPDIKKQGVVEITYSKVPLRSIHQLQRLMNKITVEELRNVKIPLLSFKSLEDHVVPPENTDYIMQHVSSLKKRSISLSDSFHVASMDNDKNKIIRKTHAYIQENLQGTEISV</sequence>
<dbReference type="Pfam" id="PF12146">
    <property type="entry name" value="Hydrolase_4"/>
    <property type="match status" value="1"/>
</dbReference>
<dbReference type="InterPro" id="IPR029058">
    <property type="entry name" value="AB_hydrolase_fold"/>
</dbReference>
<evidence type="ECO:0000313" key="3">
    <source>
        <dbReference type="Proteomes" id="UP000182762"/>
    </source>
</evidence>
<dbReference type="GeneID" id="93711363"/>
<dbReference type="Gene3D" id="3.40.50.1820">
    <property type="entry name" value="alpha/beta hydrolase"/>
    <property type="match status" value="1"/>
</dbReference>
<feature type="domain" description="Serine aminopeptidase S33" evidence="1">
    <location>
        <begin position="21"/>
        <end position="228"/>
    </location>
</feature>
<evidence type="ECO:0000259" key="1">
    <source>
        <dbReference type="Pfam" id="PF12146"/>
    </source>
</evidence>
<dbReference type="Proteomes" id="UP000182762">
    <property type="component" value="Unassembled WGS sequence"/>
</dbReference>
<dbReference type="InterPro" id="IPR012354">
    <property type="entry name" value="Esterase_lipase"/>
</dbReference>
<name>A0A1I6AGZ2_9BACI</name>
<organism evidence="2 3">
    <name type="scientific">Priestia endophytica DSM 13796</name>
    <dbReference type="NCBI Taxonomy" id="1121089"/>
    <lineage>
        <taxon>Bacteria</taxon>
        <taxon>Bacillati</taxon>
        <taxon>Bacillota</taxon>
        <taxon>Bacilli</taxon>
        <taxon>Bacillales</taxon>
        <taxon>Bacillaceae</taxon>
        <taxon>Priestia</taxon>
    </lineage>
</organism>
<protein>
    <submittedName>
        <fullName evidence="2">Carboxylesterase</fullName>
    </submittedName>
</protein>
<dbReference type="PIRSF" id="PIRSF017388">
    <property type="entry name" value="Esterase_lipase"/>
    <property type="match status" value="1"/>
</dbReference>
<keyword evidence="3" id="KW-1185">Reference proteome</keyword>
<dbReference type="RefSeq" id="WP_061805407.1">
    <property type="nucleotide sequence ID" value="NZ_FOXX01000006.1"/>
</dbReference>
<dbReference type="PANTHER" id="PTHR11614">
    <property type="entry name" value="PHOSPHOLIPASE-RELATED"/>
    <property type="match status" value="1"/>
</dbReference>
<comment type="caution">
    <text evidence="2">The sequence shown here is derived from an EMBL/GenBank/DDBJ whole genome shotgun (WGS) entry which is preliminary data.</text>
</comment>
<dbReference type="InterPro" id="IPR051044">
    <property type="entry name" value="MAG_DAG_Lipase"/>
</dbReference>
<proteinExistence type="predicted"/>
<evidence type="ECO:0000313" key="2">
    <source>
        <dbReference type="EMBL" id="SFQ67873.1"/>
    </source>
</evidence>
<dbReference type="SUPFAM" id="SSF53474">
    <property type="entry name" value="alpha/beta-Hydrolases"/>
    <property type="match status" value="1"/>
</dbReference>
<dbReference type="InterPro" id="IPR022742">
    <property type="entry name" value="Hydrolase_4"/>
</dbReference>